<dbReference type="CDD" id="cd00293">
    <property type="entry name" value="USP-like"/>
    <property type="match status" value="2"/>
</dbReference>
<organism evidence="3 4">
    <name type="scientific">Salinadaptatus halalkaliphilus</name>
    <dbReference type="NCBI Taxonomy" id="2419781"/>
    <lineage>
        <taxon>Archaea</taxon>
        <taxon>Methanobacteriati</taxon>
        <taxon>Methanobacteriota</taxon>
        <taxon>Stenosarchaea group</taxon>
        <taxon>Halobacteria</taxon>
        <taxon>Halobacteriales</taxon>
        <taxon>Natrialbaceae</taxon>
        <taxon>Salinadaptatus</taxon>
    </lineage>
</organism>
<dbReference type="PRINTS" id="PR01438">
    <property type="entry name" value="UNVRSLSTRESS"/>
</dbReference>
<evidence type="ECO:0000259" key="2">
    <source>
        <dbReference type="Pfam" id="PF00582"/>
    </source>
</evidence>
<protein>
    <submittedName>
        <fullName evidence="3">Universal stress protein</fullName>
    </submittedName>
</protein>
<dbReference type="Pfam" id="PF00582">
    <property type="entry name" value="Usp"/>
    <property type="match status" value="2"/>
</dbReference>
<feature type="domain" description="UspA" evidence="2">
    <location>
        <begin position="146"/>
        <end position="281"/>
    </location>
</feature>
<comment type="caution">
    <text evidence="3">The sequence shown here is derived from an EMBL/GenBank/DDBJ whole genome shotgun (WGS) entry which is preliminary data.</text>
</comment>
<name>A0A4S3TP05_9EURY</name>
<keyword evidence="4" id="KW-1185">Reference proteome</keyword>
<dbReference type="RefSeq" id="WP_141465226.1">
    <property type="nucleotide sequence ID" value="NZ_RBZW01000034.1"/>
</dbReference>
<dbReference type="Proteomes" id="UP000318864">
    <property type="component" value="Unassembled WGS sequence"/>
</dbReference>
<dbReference type="InterPro" id="IPR014729">
    <property type="entry name" value="Rossmann-like_a/b/a_fold"/>
</dbReference>
<dbReference type="InterPro" id="IPR006015">
    <property type="entry name" value="Universal_stress_UspA"/>
</dbReference>
<dbReference type="SUPFAM" id="SSF52402">
    <property type="entry name" value="Adenine nucleotide alpha hydrolases-like"/>
    <property type="match status" value="2"/>
</dbReference>
<dbReference type="AlphaFoldDB" id="A0A4S3TP05"/>
<evidence type="ECO:0000313" key="3">
    <source>
        <dbReference type="EMBL" id="THE64308.1"/>
    </source>
</evidence>
<comment type="similarity">
    <text evidence="1">Belongs to the universal stress protein A family.</text>
</comment>
<dbReference type="InterPro" id="IPR006016">
    <property type="entry name" value="UspA"/>
</dbReference>
<accession>A0A4S3TP05</accession>
<dbReference type="OrthoDB" id="105697at2157"/>
<gene>
    <name evidence="3" type="ORF">D8Y22_13590</name>
</gene>
<reference evidence="3 4" key="1">
    <citation type="submission" date="2018-10" db="EMBL/GenBank/DDBJ databases">
        <title>Natronolimnobius sp. XQ-INN 246 isolated from Inner Mongolia Autonomous Region of China.</title>
        <authorList>
            <person name="Xue Q."/>
        </authorList>
    </citation>
    <scope>NUCLEOTIDE SEQUENCE [LARGE SCALE GENOMIC DNA]</scope>
    <source>
        <strain evidence="3 4">XQ-INN 246</strain>
    </source>
</reference>
<dbReference type="PANTHER" id="PTHR46268">
    <property type="entry name" value="STRESS RESPONSE PROTEIN NHAX"/>
    <property type="match status" value="1"/>
</dbReference>
<dbReference type="PANTHER" id="PTHR46268:SF6">
    <property type="entry name" value="UNIVERSAL STRESS PROTEIN UP12"/>
    <property type="match status" value="1"/>
</dbReference>
<dbReference type="Gene3D" id="3.40.50.620">
    <property type="entry name" value="HUPs"/>
    <property type="match status" value="2"/>
</dbReference>
<evidence type="ECO:0000256" key="1">
    <source>
        <dbReference type="ARBA" id="ARBA00008791"/>
    </source>
</evidence>
<evidence type="ECO:0000313" key="4">
    <source>
        <dbReference type="Proteomes" id="UP000318864"/>
    </source>
</evidence>
<sequence>MFSTILVPVDGSSASADAFECAVSLAHATGAAVRAMFVVEPFEYDLGGEDDPTRSAARQRGRETLSAVVESATDTDLTVDRDVREGVPYREIVTLARTTADLIVMGTHGPTAKQGLGSTTRRVLDTADTPVLTVPADASIPDDGPDRILVATDGSESASRTADHALELVANVGSAVDVLHVVDETNPALNDSSLPMVELAREGGHDLVEPIRTAARGRDLSVTTAVTCGVPGRVIHSRANDIGAEIIAIGTHGCTTSADQLLGGTAMRVLRQTDRPVLLCR</sequence>
<dbReference type="EMBL" id="RBZW01000034">
    <property type="protein sequence ID" value="THE64308.1"/>
    <property type="molecule type" value="Genomic_DNA"/>
</dbReference>
<proteinExistence type="inferred from homology"/>
<feature type="domain" description="UspA" evidence="2">
    <location>
        <begin position="1"/>
        <end position="135"/>
    </location>
</feature>